<dbReference type="InterPro" id="IPR029000">
    <property type="entry name" value="Cyclophilin-like_dom_sf"/>
</dbReference>
<gene>
    <name evidence="5" type="ORF">ACFOD4_13295</name>
</gene>
<dbReference type="PANTHER" id="PTHR43309">
    <property type="entry name" value="5-OXOPROLINASE SUBUNIT C"/>
    <property type="match status" value="1"/>
</dbReference>
<dbReference type="SMART" id="SM00797">
    <property type="entry name" value="AHS2"/>
    <property type="match status" value="1"/>
</dbReference>
<dbReference type="Gene3D" id="2.40.100.10">
    <property type="entry name" value="Cyclophilin-like"/>
    <property type="match status" value="1"/>
</dbReference>
<reference evidence="6" key="1">
    <citation type="journal article" date="2019" name="Int. J. Syst. Evol. Microbiol.">
        <title>The Global Catalogue of Microorganisms (GCM) 10K type strain sequencing project: providing services to taxonomists for standard genome sequencing and annotation.</title>
        <authorList>
            <consortium name="The Broad Institute Genomics Platform"/>
            <consortium name="The Broad Institute Genome Sequencing Center for Infectious Disease"/>
            <person name="Wu L."/>
            <person name="Ma J."/>
        </authorList>
    </citation>
    <scope>NUCLEOTIDE SEQUENCE [LARGE SCALE GENOMIC DNA]</scope>
    <source>
        <strain evidence="6">KCTC 52094</strain>
    </source>
</reference>
<organism evidence="5 6">
    <name type="scientific">Teichococcus globiformis</name>
    <dbReference type="NCBI Taxonomy" id="2307229"/>
    <lineage>
        <taxon>Bacteria</taxon>
        <taxon>Pseudomonadati</taxon>
        <taxon>Pseudomonadota</taxon>
        <taxon>Alphaproteobacteria</taxon>
        <taxon>Acetobacterales</taxon>
        <taxon>Roseomonadaceae</taxon>
        <taxon>Roseomonas</taxon>
    </lineage>
</organism>
<sequence length="319" mass="33413">MSEAVFTVTAAGPHVTFQDAGRAGMMRFGVPTSGPMDRSSFAAVQAVLGNAPGAAAIEISPGGLSLRCKQGEVTLAVAGGGFQVVLDGSRHGAWTVLTLRAGSELTVRPGFWGCWTYLAFAGDLQVTPWLGSVSTHGPTGLGGGRLAAGQALTVSATRVLRGPPLRMPLPAWARPPAEVPVVLGPQDRFFAPDTIAAFLREPFTLSEAYDRMGVRLRGPSLRPAAALDMPSEPIARGSVQVSGDAVPTVLLADHQSTGGYPKIATVVSTALDRFVQLRSRQRVAFRAVSAREAIGLARSHHMAAQRYLEGLRRLGAKGS</sequence>
<protein>
    <submittedName>
        <fullName evidence="5">Biotin-dependent carboxyltransferase family protein</fullName>
    </submittedName>
</protein>
<feature type="domain" description="Carboxyltransferase" evidence="4">
    <location>
        <begin position="27"/>
        <end position="303"/>
    </location>
</feature>
<accession>A0ABV7G3A8</accession>
<dbReference type="EMBL" id="JBHRTN010000012">
    <property type="protein sequence ID" value="MFC3126038.1"/>
    <property type="molecule type" value="Genomic_DNA"/>
</dbReference>
<evidence type="ECO:0000256" key="1">
    <source>
        <dbReference type="ARBA" id="ARBA00022741"/>
    </source>
</evidence>
<evidence type="ECO:0000256" key="3">
    <source>
        <dbReference type="ARBA" id="ARBA00022840"/>
    </source>
</evidence>
<dbReference type="PANTHER" id="PTHR43309:SF5">
    <property type="entry name" value="5-OXOPROLINASE SUBUNIT C"/>
    <property type="match status" value="1"/>
</dbReference>
<keyword evidence="6" id="KW-1185">Reference proteome</keyword>
<evidence type="ECO:0000259" key="4">
    <source>
        <dbReference type="SMART" id="SM00797"/>
    </source>
</evidence>
<dbReference type="RefSeq" id="WP_379597124.1">
    <property type="nucleotide sequence ID" value="NZ_JBHRTN010000012.1"/>
</dbReference>
<keyword evidence="3" id="KW-0067">ATP-binding</keyword>
<evidence type="ECO:0000313" key="5">
    <source>
        <dbReference type="EMBL" id="MFC3126038.1"/>
    </source>
</evidence>
<dbReference type="InterPro" id="IPR003778">
    <property type="entry name" value="CT_A_B"/>
</dbReference>
<evidence type="ECO:0000313" key="6">
    <source>
        <dbReference type="Proteomes" id="UP001595593"/>
    </source>
</evidence>
<proteinExistence type="predicted"/>
<dbReference type="InterPro" id="IPR052708">
    <property type="entry name" value="PxpC"/>
</dbReference>
<keyword evidence="2" id="KW-0378">Hydrolase</keyword>
<keyword evidence="1" id="KW-0547">Nucleotide-binding</keyword>
<dbReference type="SUPFAM" id="SSF50891">
    <property type="entry name" value="Cyclophilin-like"/>
    <property type="match status" value="1"/>
</dbReference>
<dbReference type="Proteomes" id="UP001595593">
    <property type="component" value="Unassembled WGS sequence"/>
</dbReference>
<name>A0ABV7G3A8_9PROT</name>
<dbReference type="Pfam" id="PF02626">
    <property type="entry name" value="CT_A_B"/>
    <property type="match status" value="1"/>
</dbReference>
<evidence type="ECO:0000256" key="2">
    <source>
        <dbReference type="ARBA" id="ARBA00022801"/>
    </source>
</evidence>
<comment type="caution">
    <text evidence="5">The sequence shown here is derived from an EMBL/GenBank/DDBJ whole genome shotgun (WGS) entry which is preliminary data.</text>
</comment>